<proteinExistence type="predicted"/>
<reference evidence="2 3" key="1">
    <citation type="submission" date="2019-08" db="EMBL/GenBank/DDBJ databases">
        <authorList>
            <person name="Seo Y.L."/>
        </authorList>
    </citation>
    <scope>NUCLEOTIDE SEQUENCE [LARGE SCALE GENOMIC DNA]</scope>
    <source>
        <strain evidence="2 3">MaA-C15</strain>
    </source>
</reference>
<comment type="caution">
    <text evidence="2">The sequence shown here is derived from an EMBL/GenBank/DDBJ whole genome shotgun (WGS) entry which is preliminary data.</text>
</comment>
<keyword evidence="3" id="KW-1185">Reference proteome</keyword>
<dbReference type="InterPro" id="IPR012312">
    <property type="entry name" value="Hemerythrin-like"/>
</dbReference>
<dbReference type="AlphaFoldDB" id="A0A5D4GS36"/>
<evidence type="ECO:0000313" key="2">
    <source>
        <dbReference type="EMBL" id="TYR30549.1"/>
    </source>
</evidence>
<gene>
    <name evidence="2" type="ORF">FY036_17710</name>
</gene>
<dbReference type="RefSeq" id="WP_148916085.1">
    <property type="nucleotide sequence ID" value="NZ_VSZS01000066.1"/>
</dbReference>
<dbReference type="Gene3D" id="1.20.120.520">
    <property type="entry name" value="nmb1532 protein domain like"/>
    <property type="match status" value="1"/>
</dbReference>
<evidence type="ECO:0000259" key="1">
    <source>
        <dbReference type="Pfam" id="PF01814"/>
    </source>
</evidence>
<dbReference type="OrthoDB" id="6077989at2"/>
<protein>
    <recommendedName>
        <fullName evidence="1">Hemerythrin-like domain-containing protein</fullName>
    </recommendedName>
</protein>
<sequence length="188" mass="21245">MTITINLLDDSTRPKAPRIEGATHAQRLQGRRLAMIHEMHLRQMGQVRQAMEHVAAGEKGAGEELGQALSALDMRHNYRAFGNICGQECGMLTAHHTIEDRYIFPALAEQGSEGLRKVVERLMAEHEIIHQLIERMEEAAVDAMNEPGPTTFAPLREAFEALERFVVSHFGYEQEELEEALGYHQIDM</sequence>
<organism evidence="2 3">
    <name type="scientific">Neoaquamicrobium microcysteis</name>
    <dbReference type="NCBI Taxonomy" id="2682781"/>
    <lineage>
        <taxon>Bacteria</taxon>
        <taxon>Pseudomonadati</taxon>
        <taxon>Pseudomonadota</taxon>
        <taxon>Alphaproteobacteria</taxon>
        <taxon>Hyphomicrobiales</taxon>
        <taxon>Phyllobacteriaceae</taxon>
        <taxon>Neoaquamicrobium</taxon>
    </lineage>
</organism>
<reference evidence="2 3" key="2">
    <citation type="submission" date="2019-09" db="EMBL/GenBank/DDBJ databases">
        <title>Mesorhizobium sp. MaA-C15 isolated from Microcystis aeruginosa.</title>
        <authorList>
            <person name="Jeong S.E."/>
            <person name="Jin H.M."/>
            <person name="Jeon C.O."/>
        </authorList>
    </citation>
    <scope>NUCLEOTIDE SEQUENCE [LARGE SCALE GENOMIC DNA]</scope>
    <source>
        <strain evidence="2 3">MaA-C15</strain>
    </source>
</reference>
<evidence type="ECO:0000313" key="3">
    <source>
        <dbReference type="Proteomes" id="UP000323258"/>
    </source>
</evidence>
<name>A0A5D4GS36_9HYPH</name>
<dbReference type="EMBL" id="VSZS01000066">
    <property type="protein sequence ID" value="TYR30549.1"/>
    <property type="molecule type" value="Genomic_DNA"/>
</dbReference>
<feature type="domain" description="Hemerythrin-like" evidence="1">
    <location>
        <begin position="34"/>
        <end position="179"/>
    </location>
</feature>
<accession>A0A5D4GS36</accession>
<dbReference type="Proteomes" id="UP000323258">
    <property type="component" value="Unassembled WGS sequence"/>
</dbReference>
<dbReference type="Pfam" id="PF01814">
    <property type="entry name" value="Hemerythrin"/>
    <property type="match status" value="1"/>
</dbReference>